<dbReference type="GO" id="GO:0003964">
    <property type="term" value="F:RNA-directed DNA polymerase activity"/>
    <property type="evidence" value="ECO:0007669"/>
    <property type="project" value="UniProtKB-KW"/>
</dbReference>
<dbReference type="InterPro" id="IPR026960">
    <property type="entry name" value="RVT-Znf"/>
</dbReference>
<dbReference type="Pfam" id="PF13966">
    <property type="entry name" value="zf-RVT"/>
    <property type="match status" value="1"/>
</dbReference>
<dbReference type="InterPro" id="IPR002156">
    <property type="entry name" value="RNaseH_domain"/>
</dbReference>
<keyword evidence="3" id="KW-0548">Nucleotidyltransferase</keyword>
<evidence type="ECO:0000259" key="2">
    <source>
        <dbReference type="Pfam" id="PF13966"/>
    </source>
</evidence>
<dbReference type="GO" id="GO:0003676">
    <property type="term" value="F:nucleic acid binding"/>
    <property type="evidence" value="ECO:0007669"/>
    <property type="project" value="InterPro"/>
</dbReference>
<evidence type="ECO:0000313" key="4">
    <source>
        <dbReference type="Proteomes" id="UP000694251"/>
    </source>
</evidence>
<dbReference type="Pfam" id="PF13456">
    <property type="entry name" value="RVT_3"/>
    <property type="match status" value="1"/>
</dbReference>
<name>A0A8T2BCI7_ARASU</name>
<reference evidence="3 4" key="1">
    <citation type="submission" date="2020-12" db="EMBL/GenBank/DDBJ databases">
        <title>Concerted genomic and epigenomic changes stabilize Arabidopsis allopolyploids.</title>
        <authorList>
            <person name="Chen Z."/>
        </authorList>
    </citation>
    <scope>NUCLEOTIDE SEQUENCE [LARGE SCALE GENOMIC DNA]</scope>
    <source>
        <strain evidence="3">As9502</strain>
        <tissue evidence="3">Leaf</tissue>
    </source>
</reference>
<keyword evidence="3" id="KW-0808">Transferase</keyword>
<gene>
    <name evidence="3" type="ORF">ISN44_As08g032970</name>
</gene>
<evidence type="ECO:0000259" key="1">
    <source>
        <dbReference type="Pfam" id="PF13456"/>
    </source>
</evidence>
<evidence type="ECO:0000313" key="3">
    <source>
        <dbReference type="EMBL" id="KAG7583779.1"/>
    </source>
</evidence>
<feature type="domain" description="Reverse transcriptase zinc-binding" evidence="2">
    <location>
        <begin position="2"/>
        <end position="36"/>
    </location>
</feature>
<feature type="domain" description="RNase H type-1" evidence="1">
    <location>
        <begin position="181"/>
        <end position="300"/>
    </location>
</feature>
<dbReference type="EMBL" id="JAEFBJ010000008">
    <property type="protein sequence ID" value="KAG7583779.1"/>
    <property type="molecule type" value="Genomic_DNA"/>
</dbReference>
<protein>
    <submittedName>
        <fullName evidence="3">Reverse transcriptase zinc-binding domain</fullName>
    </submittedName>
</protein>
<proteinExistence type="predicted"/>
<keyword evidence="4" id="KW-1185">Reference proteome</keyword>
<sequence length="320" mass="36779">MLSWNVGANPSCVLCQDPLETRNHLFFRCRYSAEVWSGLTAKLLSTKFTTAWNHVLKLLTDSALGHDRLLLTRYAFQLAIHSLWTERNNRKHGENPVPSTNLVQRLDKQIRNRISSIRERDRRHEGYPLEVLRLAEKEAQLWQSAQIELHHETHGTAELVNRSRVGNTSLDSNYSGYRFFVDGSWKESDKFSGTGWFCTSSNGEPPTMGAANLRRSLSPLHTEFEALLWAMKCMIGADNQEVEFLTDCSDLVKMVSSPTEWPAFSVYLEEFESDKEEFSSFSLSLISRNANVKADHLARKIRTEPLHITFVNNIPQEWLF</sequence>
<keyword evidence="3" id="KW-0695">RNA-directed DNA polymerase</keyword>
<dbReference type="PANTHER" id="PTHR34146">
    <property type="entry name" value="POLYNUCLEOTIDYL TRANSFERASE, RIBONUCLEASE H-LIKE SUPERFAMILY PROTEIN-RELATED"/>
    <property type="match status" value="1"/>
</dbReference>
<dbReference type="CDD" id="cd06222">
    <property type="entry name" value="RNase_H_like"/>
    <property type="match status" value="1"/>
</dbReference>
<dbReference type="GO" id="GO:0004523">
    <property type="term" value="F:RNA-DNA hybrid ribonuclease activity"/>
    <property type="evidence" value="ECO:0007669"/>
    <property type="project" value="InterPro"/>
</dbReference>
<comment type="caution">
    <text evidence="3">The sequence shown here is derived from an EMBL/GenBank/DDBJ whole genome shotgun (WGS) entry which is preliminary data.</text>
</comment>
<dbReference type="AlphaFoldDB" id="A0A8T2BCI7"/>
<dbReference type="Proteomes" id="UP000694251">
    <property type="component" value="Chromosome 8"/>
</dbReference>
<organism evidence="3 4">
    <name type="scientific">Arabidopsis suecica</name>
    <name type="common">Swedish thale-cress</name>
    <name type="synonym">Cardaminopsis suecica</name>
    <dbReference type="NCBI Taxonomy" id="45249"/>
    <lineage>
        <taxon>Eukaryota</taxon>
        <taxon>Viridiplantae</taxon>
        <taxon>Streptophyta</taxon>
        <taxon>Embryophyta</taxon>
        <taxon>Tracheophyta</taxon>
        <taxon>Spermatophyta</taxon>
        <taxon>Magnoliopsida</taxon>
        <taxon>eudicotyledons</taxon>
        <taxon>Gunneridae</taxon>
        <taxon>Pentapetalae</taxon>
        <taxon>rosids</taxon>
        <taxon>malvids</taxon>
        <taxon>Brassicales</taxon>
        <taxon>Brassicaceae</taxon>
        <taxon>Camelineae</taxon>
        <taxon>Arabidopsis</taxon>
    </lineage>
</organism>
<dbReference type="PANTHER" id="PTHR34146:SF3">
    <property type="entry name" value="POLYNUCLEOTIDYL TRANSFERASE, RIBONUCLEASE H-LIKE SUPERFAMILY PROTEIN"/>
    <property type="match status" value="1"/>
</dbReference>
<dbReference type="OrthoDB" id="1113854at2759"/>
<accession>A0A8T2BCI7</accession>
<dbReference type="InterPro" id="IPR044730">
    <property type="entry name" value="RNase_H-like_dom_plant"/>
</dbReference>